<evidence type="ECO:0000313" key="2">
    <source>
        <dbReference type="EMBL" id="KAK0701697.1"/>
    </source>
</evidence>
<dbReference type="RefSeq" id="XP_060289361.1">
    <property type="nucleotide sequence ID" value="XM_060435511.1"/>
</dbReference>
<feature type="region of interest" description="Disordered" evidence="1">
    <location>
        <begin position="108"/>
        <end position="136"/>
    </location>
</feature>
<comment type="caution">
    <text evidence="2">The sequence shown here is derived from an EMBL/GenBank/DDBJ whole genome shotgun (WGS) entry which is preliminary data.</text>
</comment>
<dbReference type="EMBL" id="JAUIRO010000009">
    <property type="protein sequence ID" value="KAK0701697.1"/>
    <property type="molecule type" value="Genomic_DNA"/>
</dbReference>
<dbReference type="GeneID" id="85318781"/>
<accession>A0AA39ZQB7</accession>
<gene>
    <name evidence="2" type="ORF">B0T26DRAFT_527780</name>
</gene>
<evidence type="ECO:0000256" key="1">
    <source>
        <dbReference type="SAM" id="MobiDB-lite"/>
    </source>
</evidence>
<sequence>MIAYQIAPGDPGLTYSVAWFLGKWNVDSPAEQGGLSSETFGRAWDEIGSGCLLCTPDLETARKPLGMWFAFSPASDIGPQGIPPNHVNFTSTSRGVIQPSKGEIQTALANGRGSSRNASTRAGEPWGGVGPKPPANGGLTQLRAATVRPIQMGLHRLDKQHSKDSICSLDSAWLKPGSKRPSTSRAELRALFNWDLTRMTWLARLRLGARTDYREASLTTLGKLMIRGAHKHTAVELTLLIASVSPTNIWRSIFLTGKPPIQQR</sequence>
<protein>
    <submittedName>
        <fullName evidence="2">Uncharacterized protein</fullName>
    </submittedName>
</protein>
<dbReference type="AlphaFoldDB" id="A0AA39ZQB7"/>
<keyword evidence="3" id="KW-1185">Reference proteome</keyword>
<dbReference type="Proteomes" id="UP001172101">
    <property type="component" value="Unassembled WGS sequence"/>
</dbReference>
<proteinExistence type="predicted"/>
<reference evidence="2" key="1">
    <citation type="submission" date="2023-06" db="EMBL/GenBank/DDBJ databases">
        <title>Genome-scale phylogeny and comparative genomics of the fungal order Sordariales.</title>
        <authorList>
            <consortium name="Lawrence Berkeley National Laboratory"/>
            <person name="Hensen N."/>
            <person name="Bonometti L."/>
            <person name="Westerberg I."/>
            <person name="Brannstrom I.O."/>
            <person name="Guillou S."/>
            <person name="Cros-Aarteil S."/>
            <person name="Calhoun S."/>
            <person name="Haridas S."/>
            <person name="Kuo A."/>
            <person name="Mondo S."/>
            <person name="Pangilinan J."/>
            <person name="Riley R."/>
            <person name="LaButti K."/>
            <person name="Andreopoulos B."/>
            <person name="Lipzen A."/>
            <person name="Chen C."/>
            <person name="Yanf M."/>
            <person name="Daum C."/>
            <person name="Ng V."/>
            <person name="Clum A."/>
            <person name="Steindorff A."/>
            <person name="Ohm R."/>
            <person name="Martin F."/>
            <person name="Silar P."/>
            <person name="Natvig D."/>
            <person name="Lalanne C."/>
            <person name="Gautier V."/>
            <person name="Ament-velasquez S.L."/>
            <person name="Kruys A."/>
            <person name="Hutchinson M.I."/>
            <person name="Powell A.J."/>
            <person name="Barry K."/>
            <person name="Miller A.N."/>
            <person name="Grigoriev I.V."/>
            <person name="Debuchy R."/>
            <person name="Gladieux P."/>
            <person name="Thoren M.H."/>
            <person name="Johannesson H."/>
        </authorList>
    </citation>
    <scope>NUCLEOTIDE SEQUENCE</scope>
    <source>
        <strain evidence="2">SMH2392-1A</strain>
    </source>
</reference>
<organism evidence="2 3">
    <name type="scientific">Lasiosphaeria miniovina</name>
    <dbReference type="NCBI Taxonomy" id="1954250"/>
    <lineage>
        <taxon>Eukaryota</taxon>
        <taxon>Fungi</taxon>
        <taxon>Dikarya</taxon>
        <taxon>Ascomycota</taxon>
        <taxon>Pezizomycotina</taxon>
        <taxon>Sordariomycetes</taxon>
        <taxon>Sordariomycetidae</taxon>
        <taxon>Sordariales</taxon>
        <taxon>Lasiosphaeriaceae</taxon>
        <taxon>Lasiosphaeria</taxon>
    </lineage>
</organism>
<evidence type="ECO:0000313" key="3">
    <source>
        <dbReference type="Proteomes" id="UP001172101"/>
    </source>
</evidence>
<name>A0AA39ZQB7_9PEZI</name>